<keyword evidence="13 17" id="KW-0807">Transducer</keyword>
<evidence type="ECO:0000256" key="2">
    <source>
        <dbReference type="ARBA" id="ARBA00004651"/>
    </source>
</evidence>
<keyword evidence="12" id="KW-0325">Glycoprotein</keyword>
<dbReference type="SUPFAM" id="SSF81321">
    <property type="entry name" value="Family A G protein-coupled receptor-like"/>
    <property type="match status" value="1"/>
</dbReference>
<feature type="transmembrane region" description="Helical" evidence="18">
    <location>
        <begin position="193"/>
        <end position="215"/>
    </location>
</feature>
<evidence type="ECO:0000256" key="15">
    <source>
        <dbReference type="ARBA" id="ARBA00046191"/>
    </source>
</evidence>
<comment type="similarity">
    <text evidence="17">Belongs to the G-protein coupled receptor 1 family.</text>
</comment>
<evidence type="ECO:0000256" key="4">
    <source>
        <dbReference type="ARBA" id="ARBA00022475"/>
    </source>
</evidence>
<evidence type="ECO:0000256" key="14">
    <source>
        <dbReference type="ARBA" id="ARBA00031928"/>
    </source>
</evidence>
<dbReference type="Ensembl" id="ENSPMAT00000011144.1">
    <property type="protein sequence ID" value="ENSPMAP00000011098.1"/>
    <property type="gene ID" value="ENSPMAG00000010117.1"/>
</dbReference>
<evidence type="ECO:0000256" key="9">
    <source>
        <dbReference type="ARBA" id="ARBA00023136"/>
    </source>
</evidence>
<dbReference type="PRINTS" id="PR00237">
    <property type="entry name" value="GPCRRHODOPSN"/>
</dbReference>
<dbReference type="PRINTS" id="PR01059">
    <property type="entry name" value="5HT4RECEPTR"/>
</dbReference>
<organism evidence="20">
    <name type="scientific">Petromyzon marinus</name>
    <name type="common">Sea lamprey</name>
    <dbReference type="NCBI Taxonomy" id="7757"/>
    <lineage>
        <taxon>Eukaryota</taxon>
        <taxon>Metazoa</taxon>
        <taxon>Chordata</taxon>
        <taxon>Craniata</taxon>
        <taxon>Vertebrata</taxon>
        <taxon>Cyclostomata</taxon>
        <taxon>Hyperoartia</taxon>
        <taxon>Petromyzontiformes</taxon>
        <taxon>Petromyzontidae</taxon>
        <taxon>Petromyzon</taxon>
    </lineage>
</organism>
<proteinExistence type="inferred from homology"/>
<dbReference type="GO" id="GO:0071880">
    <property type="term" value="P:adenylate cyclase-activating adrenergic receptor signaling pathway"/>
    <property type="evidence" value="ECO:0007669"/>
    <property type="project" value="TreeGrafter"/>
</dbReference>
<evidence type="ECO:0000256" key="10">
    <source>
        <dbReference type="ARBA" id="ARBA00023157"/>
    </source>
</evidence>
<dbReference type="SMART" id="SM01381">
    <property type="entry name" value="7TM_GPCR_Srsx"/>
    <property type="match status" value="1"/>
</dbReference>
<dbReference type="PROSITE" id="PS00237">
    <property type="entry name" value="G_PROTEIN_RECEP_F1_1"/>
    <property type="match status" value="1"/>
</dbReference>
<dbReference type="GO" id="GO:0032098">
    <property type="term" value="P:regulation of appetite"/>
    <property type="evidence" value="ECO:0007669"/>
    <property type="project" value="InterPro"/>
</dbReference>
<keyword evidence="6" id="KW-0967">Endosome</keyword>
<dbReference type="GO" id="GO:0007268">
    <property type="term" value="P:chemical synaptic transmission"/>
    <property type="evidence" value="ECO:0007669"/>
    <property type="project" value="InterPro"/>
</dbReference>
<keyword evidence="9 18" id="KW-0472">Membrane</keyword>
<dbReference type="PANTHER" id="PTHR24248:SF66">
    <property type="entry name" value="OCTOPAMINE RECEPTOR BETA-3R"/>
    <property type="match status" value="1"/>
</dbReference>
<dbReference type="PROSITE" id="PS50262">
    <property type="entry name" value="G_PROTEIN_RECEP_F1_2"/>
    <property type="match status" value="1"/>
</dbReference>
<sequence>SEMNSTLIKCIITYYNLNCTTPHLSYTHGLVVQGVLLFFIISTILGNMLVIASIIYFKQLQSHTNSLTLSLAAADLLVGLVVMPFSMMRTVHSCWFYGKLLCKLHCSLDYIFSTVSILHLSCVAFDRYVAICDPLHYTSRVTNNTVAFMLILCWTCPLVYFAPFLLSWNIIGIEEMVQSRICADTCAIVKNVWFAYVDTCCAFITPMAIMITTYVKIYRVARRQARQVSAASVALQLNRDERQNQWALMKREHNATKTLGIIMGGFLFFWLPNFVASLIDPVNDFQTDPLVWNIVVWLGYINSTINPLLYASFNRPFRKAFKIMFSLEITHLSTRNKDL</sequence>
<evidence type="ECO:0000256" key="8">
    <source>
        <dbReference type="ARBA" id="ARBA00023040"/>
    </source>
</evidence>
<protein>
    <recommendedName>
        <fullName evidence="3">5-hydroxytryptamine receptor 4</fullName>
    </recommendedName>
    <alternativeName>
        <fullName evidence="14">Serotonin receptor 4</fullName>
    </alternativeName>
</protein>
<dbReference type="FunFam" id="1.20.1070.10:FF:000030">
    <property type="entry name" value="trace amine-associated receptor 1"/>
    <property type="match status" value="1"/>
</dbReference>
<name>S4S0V6_PETMA</name>
<dbReference type="CDD" id="cd15055">
    <property type="entry name" value="7tmA_TAARs"/>
    <property type="match status" value="1"/>
</dbReference>
<dbReference type="GO" id="GO:0010008">
    <property type="term" value="C:endosome membrane"/>
    <property type="evidence" value="ECO:0007669"/>
    <property type="project" value="UniProtKB-SubCell"/>
</dbReference>
<comment type="function">
    <text evidence="15">G-protein coupled receptor for 5-hydroxytryptamine (serotonin), a biogenic hormone that functions as a neurotransmitter, a hormone and a mitogen. Ligand binding causes a conformation change that triggers signaling via guanine nucleotide-binding proteins (G proteins) and modulates the activity of downstream effectors. HTR4 is coupled to G(s) G alpha proteins and mediates activation of adenylate cyclase activity.</text>
</comment>
<dbReference type="InterPro" id="IPR017452">
    <property type="entry name" value="GPCR_Rhodpsn_7TM"/>
</dbReference>
<evidence type="ECO:0000256" key="13">
    <source>
        <dbReference type="ARBA" id="ARBA00023224"/>
    </source>
</evidence>
<feature type="transmembrane region" description="Helical" evidence="18">
    <location>
        <begin position="107"/>
        <end position="125"/>
    </location>
</feature>
<feature type="transmembrane region" description="Helical" evidence="18">
    <location>
        <begin position="69"/>
        <end position="87"/>
    </location>
</feature>
<evidence type="ECO:0000256" key="18">
    <source>
        <dbReference type="SAM" id="Phobius"/>
    </source>
</evidence>
<comment type="subcellular location">
    <subcellularLocation>
        <location evidence="2">Cell membrane</location>
        <topology evidence="2">Multi-pass membrane protein</topology>
    </subcellularLocation>
    <subcellularLocation>
        <location evidence="1">Endosome membrane</location>
        <topology evidence="1">Multi-pass membrane protein</topology>
    </subcellularLocation>
</comment>
<dbReference type="Gene3D" id="1.20.1070.10">
    <property type="entry name" value="Rhodopsin 7-helix transmembrane proteins"/>
    <property type="match status" value="1"/>
</dbReference>
<evidence type="ECO:0000259" key="19">
    <source>
        <dbReference type="PROSITE" id="PS50262"/>
    </source>
</evidence>
<dbReference type="OMA" id="FNRYYAM"/>
<comment type="subunit">
    <text evidence="16">Interacts (via C-terminus 330-346 AA) with GRK5; this interaction is promoted by 5-HT (serotonin).</text>
</comment>
<evidence type="ECO:0000256" key="16">
    <source>
        <dbReference type="ARBA" id="ARBA00046802"/>
    </source>
</evidence>
<keyword evidence="11 17" id="KW-0675">Receptor</keyword>
<evidence type="ECO:0000313" key="20">
    <source>
        <dbReference type="Ensembl" id="ENSPMAP00000011098.1"/>
    </source>
</evidence>
<dbReference type="GO" id="GO:0005886">
    <property type="term" value="C:plasma membrane"/>
    <property type="evidence" value="ECO:0007669"/>
    <property type="project" value="UniProtKB-SubCell"/>
</dbReference>
<dbReference type="AlphaFoldDB" id="S4S0V6"/>
<dbReference type="STRING" id="7757.ENSPMAP00000011098"/>
<dbReference type="GO" id="GO:0004993">
    <property type="term" value="F:G protein-coupled serotonin receptor activity"/>
    <property type="evidence" value="ECO:0007669"/>
    <property type="project" value="InterPro"/>
</dbReference>
<evidence type="ECO:0000256" key="1">
    <source>
        <dbReference type="ARBA" id="ARBA00004337"/>
    </source>
</evidence>
<dbReference type="Pfam" id="PF00001">
    <property type="entry name" value="7tm_1"/>
    <property type="match status" value="1"/>
</dbReference>
<evidence type="ECO:0000256" key="17">
    <source>
        <dbReference type="RuleBase" id="RU000688"/>
    </source>
</evidence>
<keyword evidence="7 18" id="KW-1133">Transmembrane helix</keyword>
<feature type="domain" description="G-protein coupled receptors family 1 profile" evidence="19">
    <location>
        <begin position="46"/>
        <end position="310"/>
    </location>
</feature>
<evidence type="ECO:0000256" key="7">
    <source>
        <dbReference type="ARBA" id="ARBA00022989"/>
    </source>
</evidence>
<dbReference type="GO" id="GO:0045202">
    <property type="term" value="C:synapse"/>
    <property type="evidence" value="ECO:0007669"/>
    <property type="project" value="GOC"/>
</dbReference>
<dbReference type="HOGENOM" id="CLU_009579_11_0_1"/>
<keyword evidence="4" id="KW-1003">Cell membrane</keyword>
<gene>
    <name evidence="20" type="primary">TAAR1</name>
</gene>
<evidence type="ECO:0000256" key="11">
    <source>
        <dbReference type="ARBA" id="ARBA00023170"/>
    </source>
</evidence>
<feature type="transmembrane region" description="Helical" evidence="18">
    <location>
        <begin position="259"/>
        <end position="279"/>
    </location>
</feature>
<dbReference type="GeneTree" id="ENSGT00950000182934"/>
<keyword evidence="8 17" id="KW-0297">G-protein coupled receptor</keyword>
<dbReference type="InterPro" id="IPR001520">
    <property type="entry name" value="5HT4_rcpt"/>
</dbReference>
<dbReference type="PANTHER" id="PTHR24248">
    <property type="entry name" value="ADRENERGIC RECEPTOR-RELATED G-PROTEIN COUPLED RECEPTOR"/>
    <property type="match status" value="1"/>
</dbReference>
<feature type="transmembrane region" description="Helical" evidence="18">
    <location>
        <begin position="30"/>
        <end position="57"/>
    </location>
</feature>
<evidence type="ECO:0000256" key="5">
    <source>
        <dbReference type="ARBA" id="ARBA00022692"/>
    </source>
</evidence>
<dbReference type="GO" id="GO:0043410">
    <property type="term" value="P:positive regulation of MAPK cascade"/>
    <property type="evidence" value="ECO:0007669"/>
    <property type="project" value="TreeGrafter"/>
</dbReference>
<keyword evidence="5 17" id="KW-0812">Transmembrane</keyword>
<dbReference type="InterPro" id="IPR000276">
    <property type="entry name" value="GPCR_Rhodpsn"/>
</dbReference>
<evidence type="ECO:0000256" key="3">
    <source>
        <dbReference type="ARBA" id="ARBA00015305"/>
    </source>
</evidence>
<feature type="transmembrane region" description="Helical" evidence="18">
    <location>
        <begin position="146"/>
        <end position="173"/>
    </location>
</feature>
<evidence type="ECO:0000256" key="12">
    <source>
        <dbReference type="ARBA" id="ARBA00023180"/>
    </source>
</evidence>
<accession>S4S0V6</accession>
<feature type="transmembrane region" description="Helical" evidence="18">
    <location>
        <begin position="291"/>
        <end position="313"/>
    </location>
</feature>
<keyword evidence="10" id="KW-1015">Disulfide bond</keyword>
<evidence type="ECO:0000256" key="6">
    <source>
        <dbReference type="ARBA" id="ARBA00022753"/>
    </source>
</evidence>
<reference evidence="20" key="2">
    <citation type="submission" date="2025-09" db="UniProtKB">
        <authorList>
            <consortium name="Ensembl"/>
        </authorList>
    </citation>
    <scope>IDENTIFICATION</scope>
</reference>
<reference evidence="20" key="1">
    <citation type="submission" date="2025-08" db="UniProtKB">
        <authorList>
            <consortium name="Ensembl"/>
        </authorList>
    </citation>
    <scope>IDENTIFICATION</scope>
</reference>